<dbReference type="EMBL" id="BAOU01000074">
    <property type="protein sequence ID" value="GAD06356.1"/>
    <property type="molecule type" value="Genomic_DNA"/>
</dbReference>
<organism evidence="1 2">
    <name type="scientific">Porphyromonas crevioricanis JCM 15906</name>
    <dbReference type="NCBI Taxonomy" id="1305617"/>
    <lineage>
        <taxon>Bacteria</taxon>
        <taxon>Pseudomonadati</taxon>
        <taxon>Bacteroidota</taxon>
        <taxon>Bacteroidia</taxon>
        <taxon>Bacteroidales</taxon>
        <taxon>Porphyromonadaceae</taxon>
        <taxon>Porphyromonas</taxon>
    </lineage>
</organism>
<dbReference type="AlphaFoldDB" id="T1CJA1"/>
<evidence type="ECO:0000313" key="2">
    <source>
        <dbReference type="Proteomes" id="UP000018031"/>
    </source>
</evidence>
<gene>
    <name evidence="1" type="ORF">PORCRE_2089</name>
</gene>
<reference evidence="2" key="1">
    <citation type="journal article" date="2013" name="Genome">
        <title>Draft Genome Sequences of Porphyromonas crevioricanis JCM 15906T and Porphyromonas cansulci JCM 13913T Isolated from a Canine Oral Cavity.</title>
        <authorList>
            <person name="Sakamoto M."/>
            <person name="Tanaka N."/>
            <person name="Shiwa Y."/>
            <person name="Yoshikawa H."/>
            <person name="Ohkuma M."/>
        </authorList>
    </citation>
    <scope>NUCLEOTIDE SEQUENCE [LARGE SCALE GENOMIC DNA]</scope>
    <source>
        <strain evidence="2">JCM 15906</strain>
    </source>
</reference>
<accession>T1CJA1</accession>
<protein>
    <submittedName>
        <fullName evidence="1">Uncharacterized protein</fullName>
    </submittedName>
</protein>
<sequence>MKTIKLLVEYTLSKKEHQLGKKNYFYTEPICDINKFINGENSIAGIGLALDFLSSWYHYNYIYSFAFKQNEDLIVEENSFSISTYIAIEANNWYFSLGKIFGRIIYFC</sequence>
<dbReference type="Proteomes" id="UP000018031">
    <property type="component" value="Unassembled WGS sequence"/>
</dbReference>
<comment type="caution">
    <text evidence="1">The sequence shown here is derived from an EMBL/GenBank/DDBJ whole genome shotgun (WGS) entry which is preliminary data.</text>
</comment>
<evidence type="ECO:0000313" key="1">
    <source>
        <dbReference type="EMBL" id="GAD06356.1"/>
    </source>
</evidence>
<name>T1CJA1_9PORP</name>
<proteinExistence type="predicted"/>
<reference evidence="1 2" key="2">
    <citation type="journal article" date="2013" name="Genome Announc.">
        <title>Draft Genome Sequences of Porphyromonas crevioricanis JCM 15906T and Porphyromonas cansulci JCM 13913T Isolated from a Canine Oral Cavity.</title>
        <authorList>
            <person name="Sakamoto M."/>
            <person name="Tanaka N."/>
            <person name="Shiwa Y."/>
            <person name="Yoshikawa H."/>
            <person name="Ohkuma M."/>
        </authorList>
    </citation>
    <scope>NUCLEOTIDE SEQUENCE [LARGE SCALE GENOMIC DNA]</scope>
    <source>
        <strain evidence="1 2">JCM 15906</strain>
    </source>
</reference>